<dbReference type="Gene3D" id="3.40.50.2000">
    <property type="entry name" value="Glycogen Phosphorylase B"/>
    <property type="match status" value="1"/>
</dbReference>
<organism evidence="2 3">
    <name type="scientific">Novosphingobium aquiterrae</name>
    <dbReference type="NCBI Taxonomy" id="624388"/>
    <lineage>
        <taxon>Bacteria</taxon>
        <taxon>Pseudomonadati</taxon>
        <taxon>Pseudomonadota</taxon>
        <taxon>Alphaproteobacteria</taxon>
        <taxon>Sphingomonadales</taxon>
        <taxon>Sphingomonadaceae</taxon>
        <taxon>Novosphingobium</taxon>
    </lineage>
</organism>
<proteinExistence type="predicted"/>
<dbReference type="Pfam" id="PF00534">
    <property type="entry name" value="Glycos_transf_1"/>
    <property type="match status" value="1"/>
</dbReference>
<dbReference type="PANTHER" id="PTHR46401">
    <property type="entry name" value="GLYCOSYLTRANSFERASE WBBK-RELATED"/>
    <property type="match status" value="1"/>
</dbReference>
<protein>
    <submittedName>
        <fullName evidence="2">Glycosyltransferase family 4 protein</fullName>
    </submittedName>
</protein>
<dbReference type="SUPFAM" id="SSF53756">
    <property type="entry name" value="UDP-Glycosyltransferase/glycogen phosphorylase"/>
    <property type="match status" value="1"/>
</dbReference>
<accession>A0ABV6PJ78</accession>
<dbReference type="EMBL" id="JBHLTL010000006">
    <property type="protein sequence ID" value="MFC0589891.1"/>
    <property type="molecule type" value="Genomic_DNA"/>
</dbReference>
<keyword evidence="3" id="KW-1185">Reference proteome</keyword>
<gene>
    <name evidence="2" type="ORF">ACFFF7_10740</name>
</gene>
<evidence type="ECO:0000259" key="1">
    <source>
        <dbReference type="Pfam" id="PF00534"/>
    </source>
</evidence>
<dbReference type="InterPro" id="IPR001296">
    <property type="entry name" value="Glyco_trans_1"/>
</dbReference>
<name>A0ABV6PJ78_9SPHN</name>
<dbReference type="PANTHER" id="PTHR46401:SF9">
    <property type="entry name" value="MANNOSYLTRANSFERASE A"/>
    <property type="match status" value="1"/>
</dbReference>
<reference evidence="2 3" key="1">
    <citation type="submission" date="2024-09" db="EMBL/GenBank/DDBJ databases">
        <authorList>
            <person name="Sun Q."/>
            <person name="Mori K."/>
        </authorList>
    </citation>
    <scope>NUCLEOTIDE SEQUENCE [LARGE SCALE GENOMIC DNA]</scope>
    <source>
        <strain evidence="2 3">NCAIM B.02537</strain>
    </source>
</reference>
<feature type="domain" description="Glycosyl transferase family 1" evidence="1">
    <location>
        <begin position="226"/>
        <end position="349"/>
    </location>
</feature>
<dbReference type="Proteomes" id="UP001589943">
    <property type="component" value="Unassembled WGS sequence"/>
</dbReference>
<dbReference type="CDD" id="cd03809">
    <property type="entry name" value="GT4_MtfB-like"/>
    <property type="match status" value="1"/>
</dbReference>
<evidence type="ECO:0000313" key="2">
    <source>
        <dbReference type="EMBL" id="MFC0589891.1"/>
    </source>
</evidence>
<sequence length="407" mass="44058">MARMRWRGLRLKRPSALAGSEMTRGVTLDLSRLLWRARFPTPSGIDRVERAYARHFLGQTQREAQFVARMGPLGARAIPPGALDTFLAAMEAGWATSGGDGGAAAIARLVAATQRPARTGQAITVIPSHQNWHRRAWLEERRGAAGRLVLFLHDTIPSDYPEYARTGGAARHEERLRNGLAVADAFVVNSAATRDALHRFSAGQGLCQVAPIGLDPLPLPSPAAVPDGPYFIAVGTIEPRKNHLLLLHVWRRLADQLGADAPRLVIVGRRGWENENIVDLLERGRGLAPLVIEHNALGDAALSALVRGARALLMPSFAEGFGMPVNEALACGTPVIASDLPVYRETAGDVPLYLDPLDGPGWIGAVLDYVAPQSAGRAAQLARLAAWSPPRWPDHFGRLDELLERLD</sequence>
<evidence type="ECO:0000313" key="3">
    <source>
        <dbReference type="Proteomes" id="UP001589943"/>
    </source>
</evidence>
<comment type="caution">
    <text evidence="2">The sequence shown here is derived from an EMBL/GenBank/DDBJ whole genome shotgun (WGS) entry which is preliminary data.</text>
</comment>